<comment type="caution">
    <text evidence="2">The sequence shown here is derived from an EMBL/GenBank/DDBJ whole genome shotgun (WGS) entry which is preliminary data.</text>
</comment>
<dbReference type="InterPro" id="IPR029068">
    <property type="entry name" value="Glyas_Bleomycin-R_OHBP_Dase"/>
</dbReference>
<dbReference type="RefSeq" id="WP_050741738.1">
    <property type="nucleotide sequence ID" value="NZ_LGYO01000062.1"/>
</dbReference>
<protein>
    <submittedName>
        <fullName evidence="2">Glyoxalase</fullName>
    </submittedName>
</protein>
<dbReference type="Proteomes" id="UP000036873">
    <property type="component" value="Unassembled WGS sequence"/>
</dbReference>
<dbReference type="EMBL" id="LGYO01000062">
    <property type="protein sequence ID" value="KNZ40406.1"/>
    <property type="molecule type" value="Genomic_DNA"/>
</dbReference>
<evidence type="ECO:0000313" key="2">
    <source>
        <dbReference type="EMBL" id="KNZ40406.1"/>
    </source>
</evidence>
<evidence type="ECO:0000313" key="3">
    <source>
        <dbReference type="Proteomes" id="UP000036873"/>
    </source>
</evidence>
<name>A0A0L6TVX1_9FIRM</name>
<proteinExistence type="predicted"/>
<dbReference type="AlphaFoldDB" id="A0A0L6TVX1"/>
<sequence>MKIEPYINFSGNCREAVAYYAEVFGTEKAKIMTYGEMPPDPNYPMTDEVKDLVANTELVIKDNVIMFSDTAPGMPFTQGNNITILIISDDMDEIKTIYNKLKEGGSVEMELQETFWTKAYGSFTDKFGIGWQVSHDSGDMNS</sequence>
<evidence type="ECO:0000259" key="1">
    <source>
        <dbReference type="Pfam" id="PF06983"/>
    </source>
</evidence>
<dbReference type="SUPFAM" id="SSF54593">
    <property type="entry name" value="Glyoxalase/Bleomycin resistance protein/Dihydroxybiphenyl dioxygenase"/>
    <property type="match status" value="1"/>
</dbReference>
<dbReference type="STRING" id="52689.AKG39_17740"/>
<dbReference type="CDD" id="cd06588">
    <property type="entry name" value="PhnB_like"/>
    <property type="match status" value="1"/>
</dbReference>
<dbReference type="InterPro" id="IPR028973">
    <property type="entry name" value="PhnB-like"/>
</dbReference>
<dbReference type="PATRIC" id="fig|52689.4.peg.3234"/>
<reference evidence="3" key="1">
    <citation type="submission" date="2015-07" db="EMBL/GenBank/DDBJ databases">
        <title>Draft genome sequence of Acetobacterium bakii DSM 8293, a potential psychrophilic chemical producer through syngas fermentation.</title>
        <authorList>
            <person name="Song Y."/>
            <person name="Hwang S."/>
            <person name="Cho B.-K."/>
        </authorList>
    </citation>
    <scope>NUCLEOTIDE SEQUENCE [LARGE SCALE GENOMIC DNA]</scope>
    <source>
        <strain evidence="3">DSM 8239</strain>
    </source>
</reference>
<dbReference type="PANTHER" id="PTHR33990">
    <property type="entry name" value="PROTEIN YJDN-RELATED"/>
    <property type="match status" value="1"/>
</dbReference>
<organism evidence="2 3">
    <name type="scientific">Acetobacterium bakii</name>
    <dbReference type="NCBI Taxonomy" id="52689"/>
    <lineage>
        <taxon>Bacteria</taxon>
        <taxon>Bacillati</taxon>
        <taxon>Bacillota</taxon>
        <taxon>Clostridia</taxon>
        <taxon>Eubacteriales</taxon>
        <taxon>Eubacteriaceae</taxon>
        <taxon>Acetobacterium</taxon>
    </lineage>
</organism>
<dbReference type="Gene3D" id="3.10.180.10">
    <property type="entry name" value="2,3-Dihydroxybiphenyl 1,2-Dioxygenase, domain 1"/>
    <property type="match status" value="1"/>
</dbReference>
<keyword evidence="3" id="KW-1185">Reference proteome</keyword>
<feature type="domain" description="PhnB-like" evidence="1">
    <location>
        <begin position="2"/>
        <end position="133"/>
    </location>
</feature>
<dbReference type="Pfam" id="PF06983">
    <property type="entry name" value="3-dmu-9_3-mt"/>
    <property type="match status" value="1"/>
</dbReference>
<gene>
    <name evidence="2" type="ORF">AKG39_17740</name>
</gene>
<accession>A0A0L6TVX1</accession>
<dbReference type="OrthoDB" id="9795306at2"/>
<dbReference type="PANTHER" id="PTHR33990:SF1">
    <property type="entry name" value="PROTEIN YJDN"/>
    <property type="match status" value="1"/>
</dbReference>